<dbReference type="AlphaFoldDB" id="L5LEY3"/>
<keyword evidence="5 15" id="KW-0716">Sensory transduction</keyword>
<keyword evidence="18" id="KW-1185">Reference proteome</keyword>
<feature type="transmembrane region" description="Helical" evidence="16">
    <location>
        <begin position="295"/>
        <end position="313"/>
    </location>
</feature>
<evidence type="ECO:0000256" key="8">
    <source>
        <dbReference type="ARBA" id="ARBA00023040"/>
    </source>
</evidence>
<evidence type="ECO:0000256" key="12">
    <source>
        <dbReference type="ARBA" id="ARBA00023224"/>
    </source>
</evidence>
<evidence type="ECO:0000256" key="5">
    <source>
        <dbReference type="ARBA" id="ARBA00022606"/>
    </source>
</evidence>
<keyword evidence="9 15" id="KW-0472">Membrane</keyword>
<comment type="subunit">
    <text evidence="13">Interacts with RTP3 and RTP4.</text>
</comment>
<evidence type="ECO:0000313" key="17">
    <source>
        <dbReference type="EMBL" id="ELK24436.1"/>
    </source>
</evidence>
<comment type="subcellular location">
    <subcellularLocation>
        <location evidence="1">Cell membrane</location>
        <topology evidence="1">Multi-pass membrane protein</topology>
    </subcellularLocation>
    <subcellularLocation>
        <location evidence="15">Membrane</location>
        <topology evidence="15">Multi-pass membrane protein</topology>
    </subcellularLocation>
</comment>
<dbReference type="GO" id="GO:0004930">
    <property type="term" value="F:G protein-coupled receptor activity"/>
    <property type="evidence" value="ECO:0007669"/>
    <property type="project" value="UniProtKB-KW"/>
</dbReference>
<keyword evidence="6 15" id="KW-0812">Transmembrane</keyword>
<feature type="transmembrane region" description="Helical" evidence="16">
    <location>
        <begin position="129"/>
        <end position="150"/>
    </location>
</feature>
<dbReference type="GO" id="GO:0033038">
    <property type="term" value="F:bitter taste receptor activity"/>
    <property type="evidence" value="ECO:0007669"/>
    <property type="project" value="InterPro"/>
</dbReference>
<evidence type="ECO:0000256" key="14">
    <source>
        <dbReference type="RuleBase" id="RU004423"/>
    </source>
</evidence>
<dbReference type="InterPro" id="IPR007960">
    <property type="entry name" value="TAS2R"/>
</dbReference>
<evidence type="ECO:0000256" key="15">
    <source>
        <dbReference type="RuleBase" id="RU004424"/>
    </source>
</evidence>
<organism evidence="17 18">
    <name type="scientific">Myotis davidii</name>
    <name type="common">David's myotis</name>
    <dbReference type="NCBI Taxonomy" id="225400"/>
    <lineage>
        <taxon>Eukaryota</taxon>
        <taxon>Metazoa</taxon>
        <taxon>Chordata</taxon>
        <taxon>Craniata</taxon>
        <taxon>Vertebrata</taxon>
        <taxon>Euteleostomi</taxon>
        <taxon>Mammalia</taxon>
        <taxon>Eutheria</taxon>
        <taxon>Laurasiatheria</taxon>
        <taxon>Chiroptera</taxon>
        <taxon>Yangochiroptera</taxon>
        <taxon>Vespertilionidae</taxon>
        <taxon>Myotis</taxon>
    </lineage>
</organism>
<dbReference type="SUPFAM" id="SSF81321">
    <property type="entry name" value="Family A G protein-coupled receptor-like"/>
    <property type="match status" value="1"/>
</dbReference>
<keyword evidence="10 15" id="KW-0675">Receptor</keyword>
<evidence type="ECO:0000256" key="10">
    <source>
        <dbReference type="ARBA" id="ARBA00023170"/>
    </source>
</evidence>
<dbReference type="Proteomes" id="UP000010556">
    <property type="component" value="Unassembled WGS sequence"/>
</dbReference>
<keyword evidence="4 15" id="KW-0919">Taste</keyword>
<evidence type="ECO:0000256" key="9">
    <source>
        <dbReference type="ARBA" id="ARBA00023136"/>
    </source>
</evidence>
<dbReference type="eggNOG" id="ENOG502S2SI">
    <property type="taxonomic scope" value="Eukaryota"/>
</dbReference>
<keyword evidence="8 15" id="KW-0297">G-protein coupled receptor</keyword>
<evidence type="ECO:0000256" key="11">
    <source>
        <dbReference type="ARBA" id="ARBA00023180"/>
    </source>
</evidence>
<dbReference type="PANTHER" id="PTHR11394">
    <property type="entry name" value="TASTE RECEPTOR TYPE 2"/>
    <property type="match status" value="1"/>
</dbReference>
<dbReference type="PANTHER" id="PTHR11394:SF68">
    <property type="entry name" value="TASTE RECEPTOR TYPE 2 MEMBER 16"/>
    <property type="match status" value="1"/>
</dbReference>
<dbReference type="FunFam" id="1.20.1070.10:FF:000055">
    <property type="entry name" value="Taste receptor type 2"/>
    <property type="match status" value="1"/>
</dbReference>
<protein>
    <recommendedName>
        <fullName evidence="15">Taste receptor type 2</fullName>
    </recommendedName>
</protein>
<feature type="transmembrane region" description="Helical" evidence="16">
    <location>
        <begin position="6"/>
        <end position="33"/>
    </location>
</feature>
<keyword evidence="11" id="KW-0325">Glycoprotein</keyword>
<evidence type="ECO:0000256" key="6">
    <source>
        <dbReference type="ARBA" id="ARBA00022692"/>
    </source>
</evidence>
<dbReference type="GO" id="GO:0005886">
    <property type="term" value="C:plasma membrane"/>
    <property type="evidence" value="ECO:0007669"/>
    <property type="project" value="UniProtKB-SubCell"/>
</dbReference>
<feature type="transmembrane region" description="Helical" evidence="16">
    <location>
        <begin position="261"/>
        <end position="283"/>
    </location>
</feature>
<proteinExistence type="inferred from homology"/>
<dbReference type="Gene3D" id="1.20.1070.10">
    <property type="entry name" value="Rhodopsin 7-helix transmembrane proteins"/>
    <property type="match status" value="1"/>
</dbReference>
<keyword evidence="12 15" id="KW-0807">Transducer</keyword>
<evidence type="ECO:0000256" key="13">
    <source>
        <dbReference type="ARBA" id="ARBA00038817"/>
    </source>
</evidence>
<dbReference type="Pfam" id="PF05296">
    <property type="entry name" value="TAS2R"/>
    <property type="match status" value="1"/>
</dbReference>
<keyword evidence="3" id="KW-1003">Cell membrane</keyword>
<accession>L5LEY3</accession>
<evidence type="ECO:0000256" key="7">
    <source>
        <dbReference type="ARBA" id="ARBA00022989"/>
    </source>
</evidence>
<evidence type="ECO:0000256" key="3">
    <source>
        <dbReference type="ARBA" id="ARBA00022475"/>
    </source>
</evidence>
<evidence type="ECO:0000256" key="16">
    <source>
        <dbReference type="SAM" id="Phobius"/>
    </source>
</evidence>
<evidence type="ECO:0000256" key="1">
    <source>
        <dbReference type="ARBA" id="ARBA00004651"/>
    </source>
</evidence>
<comment type="similarity">
    <text evidence="2 14">Belongs to the G-protein coupled receptor T2R family.</text>
</comment>
<feature type="transmembrane region" description="Helical" evidence="16">
    <location>
        <begin position="45"/>
        <end position="68"/>
    </location>
</feature>
<sequence>MIPNQLTVFFMTIYLLESLTIIVQSSLIVAVLSREWVQVKRLSPVDMILISLGICRFLLQGTSVLYNFCYDFNPDDYLWYIALIWEFTNTLAFWLTSLLAVVYCVKVSSFTYAIFLWLRWRILRLVPQLLLGSLMISCVTIIVSALRFVFIKSQLISMMQLPGNNTEMETLTTFLEKNYAYQLLAMLFIPFLLFLTSTILLIASLCQHLRQKRHHDTGHSNSSMKAHATALRFLAFFLIFFTSYFFTIIISTTYHLKHKSYWFWASETIIYATISIHLTSLMLSSPALKKVLKDSISSSPLGISLIILVLFTLTY</sequence>
<name>L5LEY3_MYODS</name>
<evidence type="ECO:0000256" key="4">
    <source>
        <dbReference type="ARBA" id="ARBA00022480"/>
    </source>
</evidence>
<feature type="transmembrane region" description="Helical" evidence="16">
    <location>
        <begin position="91"/>
        <end position="117"/>
    </location>
</feature>
<keyword evidence="7 16" id="KW-1133">Transmembrane helix</keyword>
<dbReference type="EMBL" id="KB112957">
    <property type="protein sequence ID" value="ELK24436.1"/>
    <property type="molecule type" value="Genomic_DNA"/>
</dbReference>
<reference evidence="18" key="1">
    <citation type="journal article" date="2013" name="Science">
        <title>Comparative analysis of bat genomes provides insight into the evolution of flight and immunity.</title>
        <authorList>
            <person name="Zhang G."/>
            <person name="Cowled C."/>
            <person name="Shi Z."/>
            <person name="Huang Z."/>
            <person name="Bishop-Lilly K.A."/>
            <person name="Fang X."/>
            <person name="Wynne J.W."/>
            <person name="Xiong Z."/>
            <person name="Baker M.L."/>
            <person name="Zhao W."/>
            <person name="Tachedjian M."/>
            <person name="Zhu Y."/>
            <person name="Zhou P."/>
            <person name="Jiang X."/>
            <person name="Ng J."/>
            <person name="Yang L."/>
            <person name="Wu L."/>
            <person name="Xiao J."/>
            <person name="Feng Y."/>
            <person name="Chen Y."/>
            <person name="Sun X."/>
            <person name="Zhang Y."/>
            <person name="Marsh G.A."/>
            <person name="Crameri G."/>
            <person name="Broder C.C."/>
            <person name="Frey K.G."/>
            <person name="Wang L.F."/>
            <person name="Wang J."/>
        </authorList>
    </citation>
    <scope>NUCLEOTIDE SEQUENCE [LARGE SCALE GENOMIC DNA]</scope>
</reference>
<evidence type="ECO:0000256" key="2">
    <source>
        <dbReference type="ARBA" id="ARBA00007376"/>
    </source>
</evidence>
<gene>
    <name evidence="17" type="ORF">MDA_GLEAN10006423</name>
</gene>
<evidence type="ECO:0000313" key="18">
    <source>
        <dbReference type="Proteomes" id="UP000010556"/>
    </source>
</evidence>
<feature type="transmembrane region" description="Helical" evidence="16">
    <location>
        <begin position="179"/>
        <end position="203"/>
    </location>
</feature>
<feature type="transmembrane region" description="Helical" evidence="16">
    <location>
        <begin position="233"/>
        <end position="255"/>
    </location>
</feature>